<dbReference type="Pfam" id="PF13249">
    <property type="entry name" value="SQHop_cyclase_N"/>
    <property type="match status" value="1"/>
</dbReference>
<evidence type="ECO:0000256" key="1">
    <source>
        <dbReference type="ARBA" id="ARBA00009755"/>
    </source>
</evidence>
<dbReference type="SUPFAM" id="SSF48239">
    <property type="entry name" value="Terpenoid cyclases/Protein prenyltransferases"/>
    <property type="match status" value="1"/>
</dbReference>
<dbReference type="InterPro" id="IPR008930">
    <property type="entry name" value="Terpenoid_cyclase/PrenylTrfase"/>
</dbReference>
<comment type="similarity">
    <text evidence="1">Belongs to the terpene cyclase/mutase family.</text>
</comment>
<dbReference type="GO" id="GO:0005811">
    <property type="term" value="C:lipid droplet"/>
    <property type="evidence" value="ECO:0007669"/>
    <property type="project" value="InterPro"/>
</dbReference>
<dbReference type="Gene3D" id="1.50.10.20">
    <property type="match status" value="2"/>
</dbReference>
<dbReference type="InterPro" id="IPR018333">
    <property type="entry name" value="Squalene_cyclase"/>
</dbReference>
<dbReference type="PANTHER" id="PTHR11764">
    <property type="entry name" value="TERPENE CYCLASE/MUTASE FAMILY MEMBER"/>
    <property type="match status" value="1"/>
</dbReference>
<feature type="domain" description="Squalene cyclase N-terminal" evidence="2">
    <location>
        <begin position="15"/>
        <end position="166"/>
    </location>
</feature>
<organism evidence="3 4">
    <name type="scientific">Adiantum capillus-veneris</name>
    <name type="common">Maidenhair fern</name>
    <dbReference type="NCBI Taxonomy" id="13818"/>
    <lineage>
        <taxon>Eukaryota</taxon>
        <taxon>Viridiplantae</taxon>
        <taxon>Streptophyta</taxon>
        <taxon>Embryophyta</taxon>
        <taxon>Tracheophyta</taxon>
        <taxon>Polypodiopsida</taxon>
        <taxon>Polypodiidae</taxon>
        <taxon>Polypodiales</taxon>
        <taxon>Pteridineae</taxon>
        <taxon>Pteridaceae</taxon>
        <taxon>Vittarioideae</taxon>
        <taxon>Adiantum</taxon>
    </lineage>
</organism>
<evidence type="ECO:0000259" key="2">
    <source>
        <dbReference type="Pfam" id="PF13249"/>
    </source>
</evidence>
<proteinExistence type="inferred from homology"/>
<protein>
    <recommendedName>
        <fullName evidence="2">Squalene cyclase N-terminal domain-containing protein</fullName>
    </recommendedName>
</protein>
<evidence type="ECO:0000313" key="3">
    <source>
        <dbReference type="EMBL" id="KAI5083822.1"/>
    </source>
</evidence>
<dbReference type="Proteomes" id="UP000886520">
    <property type="component" value="Chromosome 3"/>
</dbReference>
<dbReference type="OrthoDB" id="21502at2759"/>
<gene>
    <name evidence="3" type="ORF">GOP47_0003565</name>
</gene>
<dbReference type="InterPro" id="IPR032697">
    <property type="entry name" value="SQ_cyclase_N"/>
</dbReference>
<keyword evidence="4" id="KW-1185">Reference proteome</keyword>
<dbReference type="EMBL" id="JABFUD020000002">
    <property type="protein sequence ID" value="KAI5083822.1"/>
    <property type="molecule type" value="Genomic_DNA"/>
</dbReference>
<reference evidence="3" key="1">
    <citation type="submission" date="2021-01" db="EMBL/GenBank/DDBJ databases">
        <title>Adiantum capillus-veneris genome.</title>
        <authorList>
            <person name="Fang Y."/>
            <person name="Liao Q."/>
        </authorList>
    </citation>
    <scope>NUCLEOTIDE SEQUENCE</scope>
    <source>
        <strain evidence="3">H3</strain>
        <tissue evidence="3">Leaf</tissue>
    </source>
</reference>
<evidence type="ECO:0000313" key="4">
    <source>
        <dbReference type="Proteomes" id="UP000886520"/>
    </source>
</evidence>
<sequence>MRNTEPISLNDGIWQSQEFLLSLQFLQGYWWGELEANTTITSQTIILHKMFGIDNRKPVQKMGNYLKLRQCDHGGWELYYGDGGHLSATIEAYITLSLLHVPETDPVCQEAYTYIISRGGISKACIFTKILLASIGIYDWKGIPSLPPWIVLCPGWFPLSLYNMACGGVWVRSAFDDQLRQKYRV</sequence>
<dbReference type="GO" id="GO:0016104">
    <property type="term" value="P:triterpenoid biosynthetic process"/>
    <property type="evidence" value="ECO:0007669"/>
    <property type="project" value="InterPro"/>
</dbReference>
<dbReference type="AlphaFoldDB" id="A0A9D4VCQ1"/>
<dbReference type="GO" id="GO:0016866">
    <property type="term" value="F:intramolecular transferase activity"/>
    <property type="evidence" value="ECO:0007669"/>
    <property type="project" value="InterPro"/>
</dbReference>
<dbReference type="PANTHER" id="PTHR11764:SF20">
    <property type="entry name" value="LANOSTEROL SYNTHASE"/>
    <property type="match status" value="1"/>
</dbReference>
<comment type="caution">
    <text evidence="3">The sequence shown here is derived from an EMBL/GenBank/DDBJ whole genome shotgun (WGS) entry which is preliminary data.</text>
</comment>
<name>A0A9D4VCQ1_ADICA</name>
<accession>A0A9D4VCQ1</accession>